<protein>
    <submittedName>
        <fullName evidence="1">Uncharacterized protein</fullName>
    </submittedName>
</protein>
<accession>A0A4Y7RH75</accession>
<dbReference type="AlphaFoldDB" id="A0A4Y7RH75"/>
<gene>
    <name evidence="1" type="ORF">Psch_01202</name>
</gene>
<keyword evidence="2" id="KW-1185">Reference proteome</keyword>
<name>A0A4Y7RH75_9FIRM</name>
<dbReference type="EMBL" id="QFGA01000001">
    <property type="protein sequence ID" value="TEB07647.1"/>
    <property type="molecule type" value="Genomic_DNA"/>
</dbReference>
<comment type="caution">
    <text evidence="1">The sequence shown here is derived from an EMBL/GenBank/DDBJ whole genome shotgun (WGS) entry which is preliminary data.</text>
</comment>
<evidence type="ECO:0000313" key="1">
    <source>
        <dbReference type="EMBL" id="TEB07647.1"/>
    </source>
</evidence>
<dbReference type="Proteomes" id="UP000298324">
    <property type="component" value="Unassembled WGS sequence"/>
</dbReference>
<evidence type="ECO:0000313" key="2">
    <source>
        <dbReference type="Proteomes" id="UP000298324"/>
    </source>
</evidence>
<sequence length="35" mass="3895">MTKQGAIDKFKIEKIWDIILAVGEMCFIPVGGRGE</sequence>
<organism evidence="1 2">
    <name type="scientific">Pelotomaculum schinkii</name>
    <dbReference type="NCBI Taxonomy" id="78350"/>
    <lineage>
        <taxon>Bacteria</taxon>
        <taxon>Bacillati</taxon>
        <taxon>Bacillota</taxon>
        <taxon>Clostridia</taxon>
        <taxon>Eubacteriales</taxon>
        <taxon>Desulfotomaculaceae</taxon>
        <taxon>Pelotomaculum</taxon>
    </lineage>
</organism>
<proteinExistence type="predicted"/>
<reference evidence="1 2" key="1">
    <citation type="journal article" date="2018" name="Environ. Microbiol.">
        <title>Novel energy conservation strategies and behaviour of Pelotomaculum schinkii driving syntrophic propionate catabolism.</title>
        <authorList>
            <person name="Hidalgo-Ahumada C.A.P."/>
            <person name="Nobu M.K."/>
            <person name="Narihiro T."/>
            <person name="Tamaki H."/>
            <person name="Liu W.T."/>
            <person name="Kamagata Y."/>
            <person name="Stams A.J.M."/>
            <person name="Imachi H."/>
            <person name="Sousa D.Z."/>
        </authorList>
    </citation>
    <scope>NUCLEOTIDE SEQUENCE [LARGE SCALE GENOMIC DNA]</scope>
    <source>
        <strain evidence="1 2">HH</strain>
    </source>
</reference>